<proteinExistence type="predicted"/>
<dbReference type="PANTHER" id="PTHR15907">
    <property type="entry name" value="DUF614 FAMILY PROTEIN-RELATED"/>
    <property type="match status" value="1"/>
</dbReference>
<accession>A0ABR2V0D3</accession>
<protein>
    <submittedName>
        <fullName evidence="1">PLAC8 family-domain-containing protein</fullName>
    </submittedName>
</protein>
<organism evidence="1 2">
    <name type="scientific">Seiridium unicorne</name>
    <dbReference type="NCBI Taxonomy" id="138068"/>
    <lineage>
        <taxon>Eukaryota</taxon>
        <taxon>Fungi</taxon>
        <taxon>Dikarya</taxon>
        <taxon>Ascomycota</taxon>
        <taxon>Pezizomycotina</taxon>
        <taxon>Sordariomycetes</taxon>
        <taxon>Xylariomycetidae</taxon>
        <taxon>Amphisphaeriales</taxon>
        <taxon>Sporocadaceae</taxon>
        <taxon>Seiridium</taxon>
    </lineage>
</organism>
<reference evidence="1 2" key="1">
    <citation type="journal article" date="2024" name="J. Plant Pathol.">
        <title>Sequence and assembly of the genome of Seiridium unicorne, isolate CBS 538.82, causal agent of cypress canker disease.</title>
        <authorList>
            <person name="Scali E."/>
            <person name="Rocca G.D."/>
            <person name="Danti R."/>
            <person name="Garbelotto M."/>
            <person name="Barberini S."/>
            <person name="Baroncelli R."/>
            <person name="Emiliani G."/>
        </authorList>
    </citation>
    <scope>NUCLEOTIDE SEQUENCE [LARGE SCALE GENOMIC DNA]</scope>
    <source>
        <strain evidence="1 2">BM-138-508</strain>
    </source>
</reference>
<dbReference type="InterPro" id="IPR006461">
    <property type="entry name" value="PLAC_motif_containing"/>
</dbReference>
<dbReference type="Proteomes" id="UP001408356">
    <property type="component" value="Unassembled WGS sequence"/>
</dbReference>
<dbReference type="EMBL" id="JARVKF010000257">
    <property type="protein sequence ID" value="KAK9420118.1"/>
    <property type="molecule type" value="Genomic_DNA"/>
</dbReference>
<name>A0ABR2V0D3_9PEZI</name>
<evidence type="ECO:0000313" key="1">
    <source>
        <dbReference type="EMBL" id="KAK9420118.1"/>
    </source>
</evidence>
<sequence length="175" mass="19507">MATTHQNNGPIDPADIGEWKQRFNDVLARPGDHLNSASPDSARSWHNAFFGCFNPIDTCLVTWCLPCVTFGKTHHRLRKDSNLGGYEPVNTSCLLFCGSTCFGLHWIPIALQRADIREKYQLQGNCIVDIASACCCGCCDLIQQEKESAHWESQSTDTAGYKTNQEMIIPEPITQ</sequence>
<dbReference type="NCBIfam" id="TIGR01571">
    <property type="entry name" value="A_thal_Cys_rich"/>
    <property type="match status" value="1"/>
</dbReference>
<keyword evidence="2" id="KW-1185">Reference proteome</keyword>
<dbReference type="Pfam" id="PF04749">
    <property type="entry name" value="PLAC8"/>
    <property type="match status" value="1"/>
</dbReference>
<evidence type="ECO:0000313" key="2">
    <source>
        <dbReference type="Proteomes" id="UP001408356"/>
    </source>
</evidence>
<comment type="caution">
    <text evidence="1">The sequence shown here is derived from an EMBL/GenBank/DDBJ whole genome shotgun (WGS) entry which is preliminary data.</text>
</comment>
<gene>
    <name evidence="1" type="ORF">SUNI508_06646</name>
</gene>